<proteinExistence type="predicted"/>
<feature type="region of interest" description="Disordered" evidence="1">
    <location>
        <begin position="103"/>
        <end position="161"/>
    </location>
</feature>
<accession>A0A0H5REV8</accession>
<evidence type="ECO:0000256" key="1">
    <source>
        <dbReference type="SAM" id="MobiDB-lite"/>
    </source>
</evidence>
<sequence length="161" mass="17444">DNDANAKSTLESPSVDKAALESLREFIKRVQGQSAQNVASLSREVSSLNHRMSSLQKAIDDFSVCDQQNDDIVVMEKVTRAGDGRNIDRSVTGPGVVNEILDTMPQPSSNPGPIGDPTIITHVHSTADPQSARKSNSTDGGRDDRPSVSDERTRKVMVQCR</sequence>
<dbReference type="EMBL" id="HACM01012303">
    <property type="protein sequence ID" value="CRZ12745.1"/>
    <property type="molecule type" value="Transcribed_RNA"/>
</dbReference>
<feature type="non-terminal residue" evidence="2">
    <location>
        <position position="1"/>
    </location>
</feature>
<evidence type="ECO:0000313" key="2">
    <source>
        <dbReference type="EMBL" id="CRZ12745.1"/>
    </source>
</evidence>
<dbReference type="AlphaFoldDB" id="A0A0H5REV8"/>
<organism evidence="2">
    <name type="scientific">Spongospora subterranea</name>
    <dbReference type="NCBI Taxonomy" id="70186"/>
    <lineage>
        <taxon>Eukaryota</taxon>
        <taxon>Sar</taxon>
        <taxon>Rhizaria</taxon>
        <taxon>Endomyxa</taxon>
        <taxon>Phytomyxea</taxon>
        <taxon>Plasmodiophorida</taxon>
        <taxon>Plasmodiophoridae</taxon>
        <taxon>Spongospora</taxon>
    </lineage>
</organism>
<feature type="compositionally biased region" description="Polar residues" evidence="1">
    <location>
        <begin position="123"/>
        <end position="139"/>
    </location>
</feature>
<protein>
    <submittedName>
        <fullName evidence="2">Uncharacterized protein</fullName>
    </submittedName>
</protein>
<name>A0A0H5REV8_9EUKA</name>
<reference evidence="2" key="1">
    <citation type="submission" date="2015-04" db="EMBL/GenBank/DDBJ databases">
        <title>The genome sequence of the plant pathogenic Rhizarian Plasmodiophora brassicae reveals insights in its biotrophic life cycle and the origin of chitin synthesis.</title>
        <authorList>
            <person name="Schwelm A."/>
            <person name="Fogelqvist J."/>
            <person name="Knaust A."/>
            <person name="Julke S."/>
            <person name="Lilja T."/>
            <person name="Dhandapani V."/>
            <person name="Bonilla-Rosso G."/>
            <person name="Karlsson M."/>
            <person name="Shevchenko A."/>
            <person name="Choi S.R."/>
            <person name="Kim H.G."/>
            <person name="Park J.Y."/>
            <person name="Lim Y.P."/>
            <person name="Ludwig-Muller J."/>
            <person name="Dixelius C."/>
        </authorList>
    </citation>
    <scope>NUCLEOTIDE SEQUENCE</scope>
    <source>
        <tissue evidence="2">Potato root galls</tissue>
    </source>
</reference>
<feature type="compositionally biased region" description="Basic and acidic residues" evidence="1">
    <location>
        <begin position="140"/>
        <end position="154"/>
    </location>
</feature>
<feature type="non-terminal residue" evidence="2">
    <location>
        <position position="161"/>
    </location>
</feature>